<evidence type="ECO:0000256" key="1">
    <source>
        <dbReference type="SAM" id="Phobius"/>
    </source>
</evidence>
<name>A0AAX6EYT9_IRIPA</name>
<dbReference type="EMBL" id="JANAVB010033020">
    <property type="protein sequence ID" value="KAJ6809213.1"/>
    <property type="molecule type" value="Genomic_DNA"/>
</dbReference>
<proteinExistence type="predicted"/>
<feature type="transmembrane region" description="Helical" evidence="1">
    <location>
        <begin position="107"/>
        <end position="125"/>
    </location>
</feature>
<dbReference type="GO" id="GO:0008233">
    <property type="term" value="F:peptidase activity"/>
    <property type="evidence" value="ECO:0007669"/>
    <property type="project" value="UniProtKB-KW"/>
</dbReference>
<keyword evidence="3" id="KW-1185">Reference proteome</keyword>
<keyword evidence="2" id="KW-0645">Protease</keyword>
<organism evidence="2 3">
    <name type="scientific">Iris pallida</name>
    <name type="common">Sweet iris</name>
    <dbReference type="NCBI Taxonomy" id="29817"/>
    <lineage>
        <taxon>Eukaryota</taxon>
        <taxon>Viridiplantae</taxon>
        <taxon>Streptophyta</taxon>
        <taxon>Embryophyta</taxon>
        <taxon>Tracheophyta</taxon>
        <taxon>Spermatophyta</taxon>
        <taxon>Magnoliopsida</taxon>
        <taxon>Liliopsida</taxon>
        <taxon>Asparagales</taxon>
        <taxon>Iridaceae</taxon>
        <taxon>Iridoideae</taxon>
        <taxon>Irideae</taxon>
        <taxon>Iris</taxon>
    </lineage>
</organism>
<protein>
    <submittedName>
        <fullName evidence="2">Cysteine protease ATG4B-like</fullName>
    </submittedName>
</protein>
<keyword evidence="1" id="KW-0472">Membrane</keyword>
<reference evidence="2" key="1">
    <citation type="journal article" date="2023" name="GigaByte">
        <title>Genome assembly of the bearded iris, Iris pallida Lam.</title>
        <authorList>
            <person name="Bruccoleri R.E."/>
            <person name="Oakeley E.J."/>
            <person name="Faust A.M.E."/>
            <person name="Altorfer M."/>
            <person name="Dessus-Babus S."/>
            <person name="Burckhardt D."/>
            <person name="Oertli M."/>
            <person name="Naumann U."/>
            <person name="Petersen F."/>
            <person name="Wong J."/>
        </authorList>
    </citation>
    <scope>NUCLEOTIDE SEQUENCE</scope>
    <source>
        <strain evidence="2">GSM-AAB239-AS_SAM_17_03QT</strain>
    </source>
</reference>
<dbReference type="GO" id="GO:0006508">
    <property type="term" value="P:proteolysis"/>
    <property type="evidence" value="ECO:0007669"/>
    <property type="project" value="UniProtKB-KW"/>
</dbReference>
<evidence type="ECO:0000313" key="2">
    <source>
        <dbReference type="EMBL" id="KAJ6809213.1"/>
    </source>
</evidence>
<comment type="caution">
    <text evidence="2">The sequence shown here is derived from an EMBL/GenBank/DDBJ whole genome shotgun (WGS) entry which is preliminary data.</text>
</comment>
<sequence>MDLGVKVQMEEGLDDDFFLCIIYGEGNKVGQAKDTLDVHGEGACMGRKELFPAELRTPRLRIKAIQELKLIIPMIMKYIFQIINQYDEIILTPGSEFDLEQLQWRRLSCFIWWMQWALAIAMWLINNLGLHLF</sequence>
<evidence type="ECO:0000313" key="3">
    <source>
        <dbReference type="Proteomes" id="UP001140949"/>
    </source>
</evidence>
<gene>
    <name evidence="2" type="ORF">M6B38_161480</name>
</gene>
<dbReference type="Proteomes" id="UP001140949">
    <property type="component" value="Unassembled WGS sequence"/>
</dbReference>
<keyword evidence="2" id="KW-0378">Hydrolase</keyword>
<keyword evidence="1" id="KW-1133">Transmembrane helix</keyword>
<accession>A0AAX6EYT9</accession>
<dbReference type="AlphaFoldDB" id="A0AAX6EYT9"/>
<keyword evidence="1" id="KW-0812">Transmembrane</keyword>
<reference evidence="2" key="2">
    <citation type="submission" date="2023-04" db="EMBL/GenBank/DDBJ databases">
        <authorList>
            <person name="Bruccoleri R.E."/>
            <person name="Oakeley E.J."/>
            <person name="Faust A.-M."/>
            <person name="Dessus-Babus S."/>
            <person name="Altorfer M."/>
            <person name="Burckhardt D."/>
            <person name="Oertli M."/>
            <person name="Naumann U."/>
            <person name="Petersen F."/>
            <person name="Wong J."/>
        </authorList>
    </citation>
    <scope>NUCLEOTIDE SEQUENCE</scope>
    <source>
        <strain evidence="2">GSM-AAB239-AS_SAM_17_03QT</strain>
        <tissue evidence="2">Leaf</tissue>
    </source>
</reference>